<organism evidence="1 2">
    <name type="scientific">Haematococcus lacustris</name>
    <name type="common">Green alga</name>
    <name type="synonym">Haematococcus pluvialis</name>
    <dbReference type="NCBI Taxonomy" id="44745"/>
    <lineage>
        <taxon>Eukaryota</taxon>
        <taxon>Viridiplantae</taxon>
        <taxon>Chlorophyta</taxon>
        <taxon>core chlorophytes</taxon>
        <taxon>Chlorophyceae</taxon>
        <taxon>CS clade</taxon>
        <taxon>Chlamydomonadales</taxon>
        <taxon>Haematococcaceae</taxon>
        <taxon>Haematococcus</taxon>
    </lineage>
</organism>
<feature type="non-terminal residue" evidence="1">
    <location>
        <position position="1"/>
    </location>
</feature>
<dbReference type="Proteomes" id="UP000485058">
    <property type="component" value="Unassembled WGS sequence"/>
</dbReference>
<dbReference type="EMBL" id="BLLF01000285">
    <property type="protein sequence ID" value="GFH10071.1"/>
    <property type="molecule type" value="Genomic_DNA"/>
</dbReference>
<sequence>VYGGATKLTQHPVPAAAAPKQSVATWAWRTRCRCRSQTRSSRREASSCPARSAMCSRPLHPKLPCLGWTSWLLLSEWRQVKSMVGCYF</sequence>
<evidence type="ECO:0000313" key="1">
    <source>
        <dbReference type="EMBL" id="GFH10071.1"/>
    </source>
</evidence>
<feature type="non-terminal residue" evidence="1">
    <location>
        <position position="88"/>
    </location>
</feature>
<proteinExistence type="predicted"/>
<name>A0A699YKN9_HAELA</name>
<comment type="caution">
    <text evidence="1">The sequence shown here is derived from an EMBL/GenBank/DDBJ whole genome shotgun (WGS) entry which is preliminary data.</text>
</comment>
<protein>
    <submittedName>
        <fullName evidence="1">Uncharacterized protein</fullName>
    </submittedName>
</protein>
<reference evidence="1 2" key="1">
    <citation type="submission" date="2020-02" db="EMBL/GenBank/DDBJ databases">
        <title>Draft genome sequence of Haematococcus lacustris strain NIES-144.</title>
        <authorList>
            <person name="Morimoto D."/>
            <person name="Nakagawa S."/>
            <person name="Yoshida T."/>
            <person name="Sawayama S."/>
        </authorList>
    </citation>
    <scope>NUCLEOTIDE SEQUENCE [LARGE SCALE GENOMIC DNA]</scope>
    <source>
        <strain evidence="1 2">NIES-144</strain>
    </source>
</reference>
<keyword evidence="2" id="KW-1185">Reference proteome</keyword>
<evidence type="ECO:0000313" key="2">
    <source>
        <dbReference type="Proteomes" id="UP000485058"/>
    </source>
</evidence>
<accession>A0A699YKN9</accession>
<gene>
    <name evidence="1" type="ORF">HaLaN_05320</name>
</gene>
<dbReference type="AlphaFoldDB" id="A0A699YKN9"/>